<dbReference type="Pfam" id="PF00266">
    <property type="entry name" value="Aminotran_5"/>
    <property type="match status" value="1"/>
</dbReference>
<keyword evidence="5" id="KW-0663">Pyridoxal phosphate</keyword>
<dbReference type="EMBL" id="DVAB01000020">
    <property type="protein sequence ID" value="HIK00294.1"/>
    <property type="molecule type" value="Genomic_DNA"/>
</dbReference>
<comment type="caution">
    <text evidence="8">The sequence shown here is derived from an EMBL/GenBank/DDBJ whole genome shotgun (WGS) entry which is preliminary data.</text>
</comment>
<dbReference type="SUPFAM" id="SSF53383">
    <property type="entry name" value="PLP-dependent transferases"/>
    <property type="match status" value="1"/>
</dbReference>
<comment type="catalytic activity">
    <reaction evidence="6">
        <text>(sulfur carrier)-H + L-cysteine = (sulfur carrier)-SH + L-alanine</text>
        <dbReference type="Rhea" id="RHEA:43892"/>
        <dbReference type="Rhea" id="RHEA-COMP:14737"/>
        <dbReference type="Rhea" id="RHEA-COMP:14739"/>
        <dbReference type="ChEBI" id="CHEBI:29917"/>
        <dbReference type="ChEBI" id="CHEBI:35235"/>
        <dbReference type="ChEBI" id="CHEBI:57972"/>
        <dbReference type="ChEBI" id="CHEBI:64428"/>
        <dbReference type="EC" id="2.8.1.7"/>
    </reaction>
</comment>
<reference evidence="8 9" key="1">
    <citation type="journal article" name="Nat. Commun.">
        <title>Undinarchaeota illuminate DPANN phylogeny and the impact of gene transfer on archaeal evolution.</title>
        <authorList>
            <person name="Dombrowski N."/>
            <person name="Williams T.A."/>
            <person name="Sun J."/>
            <person name="Woodcroft B.J."/>
            <person name="Lee J.H."/>
            <person name="Minh B.Q."/>
            <person name="Rinke C."/>
            <person name="Spang A."/>
        </authorList>
    </citation>
    <scope>NUCLEOTIDE SEQUENCE [LARGE SCALE GENOMIC DNA]</scope>
    <source>
        <strain evidence="8">MAG_bin1129</strain>
    </source>
</reference>
<sequence length="408" mass="45786">MDVEKIRADFPIFKRKVNGKPLVYLDSTATSQKPLQVINAVKECYENYYSNVHRAVHTLSNEASEKYEGAHEKIANLINARGMEEIVFTKNTTESMNLILYSWTYNNLKAGDEIITTIMEHHSNIVPWQSLKSRGVKLKFVDINEDYTLRMEDYEKLITPKTKMVTVTHVSNTLGVINPVKEIGKIAHDNNCLFVVDGAQSVPHMPVDVRDINADFLSFSGHKMLGPAGIGVLYGKKEILEEMPPFMYGGDMIKEVSKESTVYNDLPWKFEAGTPNIEGGIGLGAAVDYLQKIGMENIRAHEKELVEYAFEKIATIPDVTIYGPTNSKIKAGVFAFNIGDVHAHDTASLLDEEGIAVRSGHHCTMPLTREKLHLQSSARASFYLYTTRDEVDALAKGIEKIRKVFKLK</sequence>
<evidence type="ECO:0000256" key="6">
    <source>
        <dbReference type="ARBA" id="ARBA00050776"/>
    </source>
</evidence>
<dbReference type="EC" id="2.8.1.7" evidence="3"/>
<protein>
    <recommendedName>
        <fullName evidence="3">cysteine desulfurase</fullName>
        <ecNumber evidence="3">2.8.1.7</ecNumber>
    </recommendedName>
</protein>
<gene>
    <name evidence="8" type="ORF">H1016_02010</name>
</gene>
<dbReference type="InterPro" id="IPR000192">
    <property type="entry name" value="Aminotrans_V_dom"/>
</dbReference>
<dbReference type="InterPro" id="IPR016454">
    <property type="entry name" value="Cysteine_dSase"/>
</dbReference>
<evidence type="ECO:0000256" key="3">
    <source>
        <dbReference type="ARBA" id="ARBA00012239"/>
    </source>
</evidence>
<proteinExistence type="inferred from homology"/>
<comment type="cofactor">
    <cofactor evidence="1">
        <name>pyridoxal 5'-phosphate</name>
        <dbReference type="ChEBI" id="CHEBI:597326"/>
    </cofactor>
</comment>
<keyword evidence="4" id="KW-0808">Transferase</keyword>
<dbReference type="Gene3D" id="3.40.640.10">
    <property type="entry name" value="Type I PLP-dependent aspartate aminotransferase-like (Major domain)"/>
    <property type="match status" value="1"/>
</dbReference>
<feature type="domain" description="Aminotransferase class V" evidence="7">
    <location>
        <begin position="23"/>
        <end position="394"/>
    </location>
</feature>
<dbReference type="CDD" id="cd06453">
    <property type="entry name" value="SufS_like"/>
    <property type="match status" value="1"/>
</dbReference>
<dbReference type="InterPro" id="IPR010970">
    <property type="entry name" value="Cys_dSase_SufS"/>
</dbReference>
<name>A0A832XGK6_9ARCH</name>
<evidence type="ECO:0000256" key="2">
    <source>
        <dbReference type="ARBA" id="ARBA00010447"/>
    </source>
</evidence>
<dbReference type="PANTHER" id="PTHR43586:SF8">
    <property type="entry name" value="CYSTEINE DESULFURASE 1, CHLOROPLASTIC"/>
    <property type="match status" value="1"/>
</dbReference>
<dbReference type="GO" id="GO:0030170">
    <property type="term" value="F:pyridoxal phosphate binding"/>
    <property type="evidence" value="ECO:0007669"/>
    <property type="project" value="InterPro"/>
</dbReference>
<evidence type="ECO:0000256" key="4">
    <source>
        <dbReference type="ARBA" id="ARBA00022679"/>
    </source>
</evidence>
<dbReference type="InterPro" id="IPR015422">
    <property type="entry name" value="PyrdxlP-dep_Trfase_small"/>
</dbReference>
<evidence type="ECO:0000256" key="1">
    <source>
        <dbReference type="ARBA" id="ARBA00001933"/>
    </source>
</evidence>
<evidence type="ECO:0000259" key="7">
    <source>
        <dbReference type="Pfam" id="PF00266"/>
    </source>
</evidence>
<comment type="similarity">
    <text evidence="2">Belongs to the class-V pyridoxal-phosphate-dependent aminotransferase family. Csd subfamily.</text>
</comment>
<dbReference type="InterPro" id="IPR015421">
    <property type="entry name" value="PyrdxlP-dep_Trfase_major"/>
</dbReference>
<dbReference type="Proteomes" id="UP000646946">
    <property type="component" value="Unassembled WGS sequence"/>
</dbReference>
<evidence type="ECO:0000313" key="9">
    <source>
        <dbReference type="Proteomes" id="UP000646946"/>
    </source>
</evidence>
<dbReference type="PANTHER" id="PTHR43586">
    <property type="entry name" value="CYSTEINE DESULFURASE"/>
    <property type="match status" value="1"/>
</dbReference>
<dbReference type="Gene3D" id="3.90.1150.10">
    <property type="entry name" value="Aspartate Aminotransferase, domain 1"/>
    <property type="match status" value="1"/>
</dbReference>
<evidence type="ECO:0000313" key="8">
    <source>
        <dbReference type="EMBL" id="HIK00294.1"/>
    </source>
</evidence>
<organism evidence="8 9">
    <name type="scientific">Candidatus Naiadarchaeum limnaeum</name>
    <dbReference type="NCBI Taxonomy" id="2756139"/>
    <lineage>
        <taxon>Archaea</taxon>
        <taxon>Candidatus Undinarchaeota</taxon>
        <taxon>Candidatus Undinarchaeia</taxon>
        <taxon>Candidatus Naiadarchaeales</taxon>
        <taxon>Candidatus Naiadarchaeaceae</taxon>
        <taxon>Candidatus Naiadarchaeum</taxon>
    </lineage>
</organism>
<dbReference type="GO" id="GO:0006534">
    <property type="term" value="P:cysteine metabolic process"/>
    <property type="evidence" value="ECO:0007669"/>
    <property type="project" value="InterPro"/>
</dbReference>
<dbReference type="AlphaFoldDB" id="A0A832XGK6"/>
<evidence type="ECO:0000256" key="5">
    <source>
        <dbReference type="ARBA" id="ARBA00022898"/>
    </source>
</evidence>
<dbReference type="PIRSF" id="PIRSF005572">
    <property type="entry name" value="NifS"/>
    <property type="match status" value="1"/>
</dbReference>
<dbReference type="InterPro" id="IPR015424">
    <property type="entry name" value="PyrdxlP-dep_Trfase"/>
</dbReference>
<keyword evidence="9" id="KW-1185">Reference proteome</keyword>
<dbReference type="GO" id="GO:0031071">
    <property type="term" value="F:cysteine desulfurase activity"/>
    <property type="evidence" value="ECO:0007669"/>
    <property type="project" value="UniProtKB-EC"/>
</dbReference>
<dbReference type="NCBIfam" id="TIGR01979">
    <property type="entry name" value="sufS"/>
    <property type="match status" value="1"/>
</dbReference>
<accession>A0A832XGK6</accession>